<proteinExistence type="predicted"/>
<name>A0A0D2KSD7_HYPSF</name>
<feature type="signal peptide" evidence="1">
    <location>
        <begin position="1"/>
        <end position="20"/>
    </location>
</feature>
<evidence type="ECO:0000313" key="2">
    <source>
        <dbReference type="EMBL" id="KJA17572.1"/>
    </source>
</evidence>
<dbReference type="OrthoDB" id="1859733at2759"/>
<evidence type="ECO:0000256" key="1">
    <source>
        <dbReference type="SAM" id="SignalP"/>
    </source>
</evidence>
<dbReference type="Proteomes" id="UP000054270">
    <property type="component" value="Unassembled WGS sequence"/>
</dbReference>
<accession>A0A0D2KSD7</accession>
<protein>
    <recommendedName>
        <fullName evidence="4">Malate dehydrogenase</fullName>
    </recommendedName>
</protein>
<dbReference type="InterPro" id="IPR021851">
    <property type="entry name" value="DUF3455"/>
</dbReference>
<feature type="chain" id="PRO_5002245882" description="Malate dehydrogenase" evidence="1">
    <location>
        <begin position="21"/>
        <end position="229"/>
    </location>
</feature>
<dbReference type="Pfam" id="PF11937">
    <property type="entry name" value="DUF3455"/>
    <property type="match status" value="1"/>
</dbReference>
<sequence>MISSTTAFLIGLVAPLLASGFVLPRSVCDASSLTIPNLEGLPAPAGRVSFVGIAVGTQNYTCDNTGVYTNVGALAELFDISCLTNSFIFPALPDIAFAAWEAAPPSAPAQEVISFLHQFSSPAILGQHYYVTNPITGSGIDPKWDFTTQGATAGNKNAFVVAAKNTTINAPTDNQDIQWVFLTALTGKLAAEVYRTDTRGGQPPATCTPGSNPIVVKYAAKYWGFGGSL</sequence>
<keyword evidence="3" id="KW-1185">Reference proteome</keyword>
<dbReference type="OMA" id="STCAGQN"/>
<reference evidence="3" key="1">
    <citation type="submission" date="2014-04" db="EMBL/GenBank/DDBJ databases">
        <title>Evolutionary Origins and Diversification of the Mycorrhizal Mutualists.</title>
        <authorList>
            <consortium name="DOE Joint Genome Institute"/>
            <consortium name="Mycorrhizal Genomics Consortium"/>
            <person name="Kohler A."/>
            <person name="Kuo A."/>
            <person name="Nagy L.G."/>
            <person name="Floudas D."/>
            <person name="Copeland A."/>
            <person name="Barry K.W."/>
            <person name="Cichocki N."/>
            <person name="Veneault-Fourrey C."/>
            <person name="LaButti K."/>
            <person name="Lindquist E.A."/>
            <person name="Lipzen A."/>
            <person name="Lundell T."/>
            <person name="Morin E."/>
            <person name="Murat C."/>
            <person name="Riley R."/>
            <person name="Ohm R."/>
            <person name="Sun H."/>
            <person name="Tunlid A."/>
            <person name="Henrissat B."/>
            <person name="Grigoriev I.V."/>
            <person name="Hibbett D.S."/>
            <person name="Martin F."/>
        </authorList>
    </citation>
    <scope>NUCLEOTIDE SEQUENCE [LARGE SCALE GENOMIC DNA]</scope>
    <source>
        <strain evidence="3">FD-334 SS-4</strain>
    </source>
</reference>
<dbReference type="PANTHER" id="PTHR35567">
    <property type="entry name" value="MALATE DEHYDROGENASE (AFU_ORTHOLOGUE AFUA_2G13800)"/>
    <property type="match status" value="1"/>
</dbReference>
<keyword evidence="1" id="KW-0732">Signal</keyword>
<dbReference type="PANTHER" id="PTHR35567:SF1">
    <property type="entry name" value="CONSERVED FUNGAL PROTEIN (AFU_ORTHOLOGUE AFUA_1G14230)"/>
    <property type="match status" value="1"/>
</dbReference>
<dbReference type="AlphaFoldDB" id="A0A0D2KSD7"/>
<evidence type="ECO:0008006" key="4">
    <source>
        <dbReference type="Google" id="ProtNLM"/>
    </source>
</evidence>
<organism evidence="2 3">
    <name type="scientific">Hypholoma sublateritium (strain FD-334 SS-4)</name>
    <dbReference type="NCBI Taxonomy" id="945553"/>
    <lineage>
        <taxon>Eukaryota</taxon>
        <taxon>Fungi</taxon>
        <taxon>Dikarya</taxon>
        <taxon>Basidiomycota</taxon>
        <taxon>Agaricomycotina</taxon>
        <taxon>Agaricomycetes</taxon>
        <taxon>Agaricomycetidae</taxon>
        <taxon>Agaricales</taxon>
        <taxon>Agaricineae</taxon>
        <taxon>Strophariaceae</taxon>
        <taxon>Hypholoma</taxon>
    </lineage>
</organism>
<dbReference type="EMBL" id="KN817601">
    <property type="protein sequence ID" value="KJA17572.1"/>
    <property type="molecule type" value="Genomic_DNA"/>
</dbReference>
<evidence type="ECO:0000313" key="3">
    <source>
        <dbReference type="Proteomes" id="UP000054270"/>
    </source>
</evidence>
<gene>
    <name evidence="2" type="ORF">HYPSUDRAFT_1010005</name>
</gene>